<dbReference type="AlphaFoldDB" id="A0A5B7BEM1"/>
<accession>A0A5B7BEM1</accession>
<name>A0A5B7BEM1_DAVIN</name>
<protein>
    <submittedName>
        <fullName evidence="1">Uncharacterized protein</fullName>
    </submittedName>
</protein>
<dbReference type="PANTHER" id="PTHR33168">
    <property type="entry name" value="STRESS INDUCED PROTEIN-RELATED"/>
    <property type="match status" value="1"/>
</dbReference>
<reference evidence="1" key="1">
    <citation type="submission" date="2019-08" db="EMBL/GenBank/DDBJ databases">
        <title>Reference gene set and small RNA set construction with multiple tissues from Davidia involucrata Baill.</title>
        <authorList>
            <person name="Yang H."/>
            <person name="Zhou C."/>
            <person name="Li G."/>
            <person name="Wang J."/>
            <person name="Gao P."/>
            <person name="Wang M."/>
            <person name="Wang R."/>
            <person name="Zhao Y."/>
        </authorList>
    </citation>
    <scope>NUCLEOTIDE SEQUENCE</scope>
    <source>
        <tissue evidence="1">Mixed with DoveR01_LX</tissue>
    </source>
</reference>
<evidence type="ECO:0000313" key="1">
    <source>
        <dbReference type="EMBL" id="MPA67045.1"/>
    </source>
</evidence>
<proteinExistence type="predicted"/>
<sequence>MDVRNWCSSGTRTVRLGLYYDELGSVNSTTSTSSGSNKSMWKLLWRKFMKEKRKMFESPVHLQVPYDADTYLQNFDQGLMWDEPDSLSRSFSVRFADPSRIFLNKGVM</sequence>
<dbReference type="EMBL" id="GHES01036486">
    <property type="protein sequence ID" value="MPA67045.1"/>
    <property type="molecule type" value="Transcribed_RNA"/>
</dbReference>
<organism evidence="1">
    <name type="scientific">Davidia involucrata</name>
    <name type="common">Dove tree</name>
    <dbReference type="NCBI Taxonomy" id="16924"/>
    <lineage>
        <taxon>Eukaryota</taxon>
        <taxon>Viridiplantae</taxon>
        <taxon>Streptophyta</taxon>
        <taxon>Embryophyta</taxon>
        <taxon>Tracheophyta</taxon>
        <taxon>Spermatophyta</taxon>
        <taxon>Magnoliopsida</taxon>
        <taxon>eudicotyledons</taxon>
        <taxon>Gunneridae</taxon>
        <taxon>Pentapetalae</taxon>
        <taxon>asterids</taxon>
        <taxon>Cornales</taxon>
        <taxon>Nyssaceae</taxon>
        <taxon>Davidia</taxon>
    </lineage>
</organism>
<gene>
    <name evidence="1" type="ORF">Din_036486</name>
</gene>